<dbReference type="GO" id="GO:0005524">
    <property type="term" value="F:ATP binding"/>
    <property type="evidence" value="ECO:0007669"/>
    <property type="project" value="UniProtKB-KW"/>
</dbReference>
<dbReference type="InterPro" id="IPR003439">
    <property type="entry name" value="ABC_transporter-like_ATP-bd"/>
</dbReference>
<dbReference type="PROSITE" id="PS00211">
    <property type="entry name" value="ABC_TRANSPORTER_1"/>
    <property type="match status" value="1"/>
</dbReference>
<keyword evidence="2" id="KW-0547">Nucleotide-binding</keyword>
<evidence type="ECO:0000313" key="5">
    <source>
        <dbReference type="EMBL" id="MBZ9567554.1"/>
    </source>
</evidence>
<reference evidence="5 6" key="1">
    <citation type="submission" date="2021-05" db="EMBL/GenBank/DDBJ databases">
        <title>Petroleum and Energy Research Collection (APPE): ex situ preservation of microbial diversity associated with the oil industry and exploitation of its biotechnological potential.</title>
        <authorList>
            <person name="Paixao C.T.M."/>
            <person name="Gomes M.B."/>
            <person name="Oliveira V.M."/>
        </authorList>
    </citation>
    <scope>NUCLEOTIDE SEQUENCE [LARGE SCALE GENOMIC DNA]</scope>
    <source>
        <strain evidence="5 6">LIT2</strain>
    </source>
</reference>
<evidence type="ECO:0000256" key="2">
    <source>
        <dbReference type="ARBA" id="ARBA00022741"/>
    </source>
</evidence>
<dbReference type="EMBL" id="JAGXFD010000001">
    <property type="protein sequence ID" value="MBZ9567554.1"/>
    <property type="molecule type" value="Genomic_DNA"/>
</dbReference>
<dbReference type="SUPFAM" id="SSF52540">
    <property type="entry name" value="P-loop containing nucleoside triphosphate hydrolases"/>
    <property type="match status" value="1"/>
</dbReference>
<evidence type="ECO:0000313" key="6">
    <source>
        <dbReference type="Proteomes" id="UP001319883"/>
    </source>
</evidence>
<evidence type="ECO:0000256" key="1">
    <source>
        <dbReference type="ARBA" id="ARBA00022448"/>
    </source>
</evidence>
<comment type="caution">
    <text evidence="5">The sequence shown here is derived from an EMBL/GenBank/DDBJ whole genome shotgun (WGS) entry which is preliminary data.</text>
</comment>
<keyword evidence="3 5" id="KW-0067">ATP-binding</keyword>
<dbReference type="InterPro" id="IPR051782">
    <property type="entry name" value="ABC_Transporter_VariousFunc"/>
</dbReference>
<evidence type="ECO:0000259" key="4">
    <source>
        <dbReference type="PROSITE" id="PS50893"/>
    </source>
</evidence>
<feature type="domain" description="ABC transporter" evidence="4">
    <location>
        <begin position="2"/>
        <end position="229"/>
    </location>
</feature>
<protein>
    <submittedName>
        <fullName evidence="5">ATP-binding cassette domain-containing protein</fullName>
    </submittedName>
</protein>
<dbReference type="PANTHER" id="PTHR42939">
    <property type="entry name" value="ABC TRANSPORTER ATP-BINDING PROTEIN ALBC-RELATED"/>
    <property type="match status" value="1"/>
</dbReference>
<dbReference type="PROSITE" id="PS50893">
    <property type="entry name" value="ABC_TRANSPORTER_2"/>
    <property type="match status" value="1"/>
</dbReference>
<name>A0ABS7WZG7_9GAMM</name>
<keyword evidence="6" id="KW-1185">Reference proteome</keyword>
<keyword evidence="1" id="KW-0813">Transport</keyword>
<dbReference type="Proteomes" id="UP001319883">
    <property type="component" value="Unassembled WGS sequence"/>
</dbReference>
<gene>
    <name evidence="5" type="ORF">KGQ91_07655</name>
</gene>
<dbReference type="SMART" id="SM00382">
    <property type="entry name" value="AAA"/>
    <property type="match status" value="1"/>
</dbReference>
<accession>A0ABS7WZG7</accession>
<dbReference type="RefSeq" id="WP_224420685.1">
    <property type="nucleotide sequence ID" value="NZ_JAGXFD010000001.1"/>
</dbReference>
<dbReference type="PANTHER" id="PTHR42939:SF1">
    <property type="entry name" value="ABC TRANSPORTER ATP-BINDING PROTEIN ALBC-RELATED"/>
    <property type="match status" value="1"/>
</dbReference>
<organism evidence="5 6">
    <name type="scientific">Modicisalibacter tunisiensis</name>
    <dbReference type="NCBI Taxonomy" id="390637"/>
    <lineage>
        <taxon>Bacteria</taxon>
        <taxon>Pseudomonadati</taxon>
        <taxon>Pseudomonadota</taxon>
        <taxon>Gammaproteobacteria</taxon>
        <taxon>Oceanospirillales</taxon>
        <taxon>Halomonadaceae</taxon>
        <taxon>Modicisalibacter</taxon>
    </lineage>
</organism>
<dbReference type="InterPro" id="IPR027417">
    <property type="entry name" value="P-loop_NTPase"/>
</dbReference>
<sequence>MLEVSRLSHGFGRRPPLWEIPHLRWDGRSLVHLRGDNGSGKTTLLRLLAGLDTPRRGTIRWTLDDGAPAAPPRFGDLLYLHQQPYLFDTSVAGNLRHVARWQGWRGDDARSRIASMLARCGLADHARQHARSLSGGERMRLALARAWLLSPRVLLLDEPTASLDRQAIDDITALILSLRETGCAIVLSAHQQSVLTERCDAEWHLERGGLQVGDMQAGIAEPRPLGADS</sequence>
<proteinExistence type="predicted"/>
<dbReference type="Gene3D" id="3.40.50.300">
    <property type="entry name" value="P-loop containing nucleotide triphosphate hydrolases"/>
    <property type="match status" value="1"/>
</dbReference>
<dbReference type="InterPro" id="IPR003593">
    <property type="entry name" value="AAA+_ATPase"/>
</dbReference>
<dbReference type="Pfam" id="PF00005">
    <property type="entry name" value="ABC_tran"/>
    <property type="match status" value="1"/>
</dbReference>
<dbReference type="InterPro" id="IPR017871">
    <property type="entry name" value="ABC_transporter-like_CS"/>
</dbReference>
<evidence type="ECO:0000256" key="3">
    <source>
        <dbReference type="ARBA" id="ARBA00022840"/>
    </source>
</evidence>